<dbReference type="Gene3D" id="1.10.10.10">
    <property type="entry name" value="Winged helix-like DNA-binding domain superfamily/Winged helix DNA-binding domain"/>
    <property type="match status" value="1"/>
</dbReference>
<evidence type="ECO:0000313" key="7">
    <source>
        <dbReference type="Proteomes" id="UP000011554"/>
    </source>
</evidence>
<keyword evidence="7" id="KW-1185">Reference proteome</keyword>
<dbReference type="PROSITE" id="PS51118">
    <property type="entry name" value="HTH_HXLR"/>
    <property type="match status" value="1"/>
</dbReference>
<evidence type="ECO:0000256" key="4">
    <source>
        <dbReference type="SAM" id="MobiDB-lite"/>
    </source>
</evidence>
<dbReference type="GO" id="GO:0003677">
    <property type="term" value="F:DNA binding"/>
    <property type="evidence" value="ECO:0007669"/>
    <property type="project" value="UniProtKB-KW"/>
</dbReference>
<keyword evidence="1" id="KW-0805">Transcription regulation</keyword>
<evidence type="ECO:0000256" key="1">
    <source>
        <dbReference type="ARBA" id="ARBA00023015"/>
    </source>
</evidence>
<dbReference type="PANTHER" id="PTHR33204:SF18">
    <property type="entry name" value="TRANSCRIPTIONAL REGULATORY PROTEIN"/>
    <property type="match status" value="1"/>
</dbReference>
<dbReference type="OrthoDB" id="170800at2157"/>
<dbReference type="InterPro" id="IPR036390">
    <property type="entry name" value="WH_DNA-bd_sf"/>
</dbReference>
<evidence type="ECO:0000313" key="6">
    <source>
        <dbReference type="EMBL" id="ELZ05887.1"/>
    </source>
</evidence>
<feature type="domain" description="HTH hxlR-type" evidence="5">
    <location>
        <begin position="45"/>
        <end position="148"/>
    </location>
</feature>
<evidence type="ECO:0000259" key="5">
    <source>
        <dbReference type="PROSITE" id="PS51118"/>
    </source>
</evidence>
<reference evidence="6 7" key="1">
    <citation type="journal article" date="2014" name="PLoS Genet.">
        <title>Phylogenetically driven sequencing of extremely halophilic archaea reveals strategies for static and dynamic osmo-response.</title>
        <authorList>
            <person name="Becker E.A."/>
            <person name="Seitzer P.M."/>
            <person name="Tritt A."/>
            <person name="Larsen D."/>
            <person name="Krusor M."/>
            <person name="Yao A.I."/>
            <person name="Wu D."/>
            <person name="Madern D."/>
            <person name="Eisen J.A."/>
            <person name="Darling A.E."/>
            <person name="Facciotti M.T."/>
        </authorList>
    </citation>
    <scope>NUCLEOTIDE SEQUENCE [LARGE SCALE GENOMIC DNA]</scope>
    <source>
        <strain evidence="6 7">DSM 12278</strain>
    </source>
</reference>
<organism evidence="6 7">
    <name type="scientific">Natrialba asiatica (strain ATCC 700177 / DSM 12278 / JCM 9576 / FERM P-10747 / NBRC 102637 / 172P1)</name>
    <dbReference type="NCBI Taxonomy" id="29540"/>
    <lineage>
        <taxon>Archaea</taxon>
        <taxon>Methanobacteriati</taxon>
        <taxon>Methanobacteriota</taxon>
        <taxon>Stenosarchaea group</taxon>
        <taxon>Halobacteria</taxon>
        <taxon>Halobacteriales</taxon>
        <taxon>Natrialbaceae</taxon>
        <taxon>Natrialba</taxon>
    </lineage>
</organism>
<evidence type="ECO:0000256" key="2">
    <source>
        <dbReference type="ARBA" id="ARBA00023125"/>
    </source>
</evidence>
<dbReference type="SUPFAM" id="SSF46785">
    <property type="entry name" value="Winged helix' DNA-binding domain"/>
    <property type="match status" value="1"/>
</dbReference>
<dbReference type="PANTHER" id="PTHR33204">
    <property type="entry name" value="TRANSCRIPTIONAL REGULATOR, MARR FAMILY"/>
    <property type="match status" value="1"/>
</dbReference>
<feature type="region of interest" description="Disordered" evidence="4">
    <location>
        <begin position="1"/>
        <end position="23"/>
    </location>
</feature>
<sequence length="148" mass="16833">MNRSDETESPQTPEQSTAAPPDLDSHAVVEAHLDLLDDVPHIDETPEELHTTVCELLDLVTNAHAMAILYFLFCERRPVRFNELEDATGATPKVLSERLTELTDAELVSRHSYDEIPPHVEYEPTQKAKELDPAFQFLYAWAARYDLD</sequence>
<dbReference type="EMBL" id="AOIO01000003">
    <property type="protein sequence ID" value="ELZ05887.1"/>
    <property type="molecule type" value="Genomic_DNA"/>
</dbReference>
<accession>M0B5T3</accession>
<keyword evidence="3" id="KW-0804">Transcription</keyword>
<dbReference type="Pfam" id="PF01638">
    <property type="entry name" value="HxlR"/>
    <property type="match status" value="1"/>
</dbReference>
<dbReference type="AlphaFoldDB" id="M0B5T3"/>
<dbReference type="Proteomes" id="UP000011554">
    <property type="component" value="Unassembled WGS sequence"/>
</dbReference>
<keyword evidence="2" id="KW-0238">DNA-binding</keyword>
<dbReference type="eggNOG" id="arCOG01057">
    <property type="taxonomic scope" value="Archaea"/>
</dbReference>
<proteinExistence type="predicted"/>
<dbReference type="RefSeq" id="WP_006106694.1">
    <property type="nucleotide sequence ID" value="NZ_AOIO01000003.1"/>
</dbReference>
<dbReference type="InterPro" id="IPR002577">
    <property type="entry name" value="HTH_HxlR"/>
</dbReference>
<comment type="caution">
    <text evidence="6">The sequence shown here is derived from an EMBL/GenBank/DDBJ whole genome shotgun (WGS) entry which is preliminary data.</text>
</comment>
<name>M0B5T3_NATA1</name>
<dbReference type="PATRIC" id="fig|29540.5.peg.14"/>
<protein>
    <submittedName>
        <fullName evidence="6">HxlR family transcriptional regulator</fullName>
    </submittedName>
</protein>
<evidence type="ECO:0000256" key="3">
    <source>
        <dbReference type="ARBA" id="ARBA00023163"/>
    </source>
</evidence>
<gene>
    <name evidence="6" type="ORF">C481_00075</name>
</gene>
<dbReference type="STRING" id="29540.C481_00075"/>
<dbReference type="InterPro" id="IPR036388">
    <property type="entry name" value="WH-like_DNA-bd_sf"/>
</dbReference>
<feature type="compositionally biased region" description="Polar residues" evidence="4">
    <location>
        <begin position="7"/>
        <end position="18"/>
    </location>
</feature>